<evidence type="ECO:0000256" key="3">
    <source>
        <dbReference type="ARBA" id="ARBA00047676"/>
    </source>
</evidence>
<dbReference type="GO" id="GO:0051500">
    <property type="term" value="F:D-tyrosyl-tRNA(Tyr) deacylase activity"/>
    <property type="evidence" value="ECO:0007669"/>
    <property type="project" value="TreeGrafter"/>
</dbReference>
<keyword evidence="5" id="KW-0963">Cytoplasm</keyword>
<dbReference type="EnsemblProtists" id="PYU1_T008756">
    <property type="protein sequence ID" value="PYU1_T008756"/>
    <property type="gene ID" value="PYU1_G008738"/>
</dbReference>
<dbReference type="OMA" id="VFGADMK"/>
<dbReference type="SUPFAM" id="SSF69500">
    <property type="entry name" value="DTD-like"/>
    <property type="match status" value="1"/>
</dbReference>
<proteinExistence type="inferred from homology"/>
<dbReference type="InterPro" id="IPR003732">
    <property type="entry name" value="Daa-tRNA_deacyls_DTD"/>
</dbReference>
<dbReference type="PANTHER" id="PTHR10472:SF5">
    <property type="entry name" value="D-AMINOACYL-TRNA DEACYLASE 1"/>
    <property type="match status" value="1"/>
</dbReference>
<dbReference type="Proteomes" id="UP000019132">
    <property type="component" value="Unassembled WGS sequence"/>
</dbReference>
<reference evidence="7" key="2">
    <citation type="submission" date="2010-04" db="EMBL/GenBank/DDBJ databases">
        <authorList>
            <person name="Buell R."/>
            <person name="Hamilton J."/>
            <person name="Hostetler J."/>
        </authorList>
    </citation>
    <scope>NUCLEOTIDE SEQUENCE [LARGE SCALE GENOMIC DNA]</scope>
    <source>
        <strain evidence="7">DAOM:BR144</strain>
    </source>
</reference>
<protein>
    <recommendedName>
        <fullName evidence="2 5">D-aminoacyl-tRNA deacylase</fullName>
        <ecNumber evidence="2 5">3.1.1.96</ecNumber>
    </recommendedName>
</protein>
<accession>K3WUV9</accession>
<dbReference type="InParanoid" id="K3WUV9"/>
<evidence type="ECO:0000256" key="2">
    <source>
        <dbReference type="ARBA" id="ARBA00013056"/>
    </source>
</evidence>
<dbReference type="InterPro" id="IPR023509">
    <property type="entry name" value="DTD-like_sf"/>
</dbReference>
<dbReference type="GO" id="GO:0106026">
    <property type="term" value="F:Gly-tRNA(Ala) deacylase activity"/>
    <property type="evidence" value="ECO:0007669"/>
    <property type="project" value="RHEA"/>
</dbReference>
<dbReference type="Gene3D" id="3.50.80.10">
    <property type="entry name" value="D-tyrosyl-tRNA(Tyr) deacylase"/>
    <property type="match status" value="1"/>
</dbReference>
<keyword evidence="5" id="KW-0694">RNA-binding</keyword>
<dbReference type="GO" id="GO:0000049">
    <property type="term" value="F:tRNA binding"/>
    <property type="evidence" value="ECO:0007669"/>
    <property type="project" value="UniProtKB-KW"/>
</dbReference>
<keyword evidence="5" id="KW-0378">Hydrolase</keyword>
<evidence type="ECO:0000256" key="1">
    <source>
        <dbReference type="ARBA" id="ARBA00009673"/>
    </source>
</evidence>
<dbReference type="eggNOG" id="KOG3323">
    <property type="taxonomic scope" value="Eukaryota"/>
</dbReference>
<dbReference type="Pfam" id="PF02580">
    <property type="entry name" value="Tyr_Deacylase"/>
    <property type="match status" value="1"/>
</dbReference>
<dbReference type="PANTHER" id="PTHR10472">
    <property type="entry name" value="D-TYROSYL-TRNA TYR DEACYLASE"/>
    <property type="match status" value="1"/>
</dbReference>
<reference evidence="7" key="1">
    <citation type="journal article" date="2010" name="Genome Biol.">
        <title>Genome sequence of the necrotrophic plant pathogen Pythium ultimum reveals original pathogenicity mechanisms and effector repertoire.</title>
        <authorList>
            <person name="Levesque C.A."/>
            <person name="Brouwer H."/>
            <person name="Cano L."/>
            <person name="Hamilton J.P."/>
            <person name="Holt C."/>
            <person name="Huitema E."/>
            <person name="Raffaele S."/>
            <person name="Robideau G.P."/>
            <person name="Thines M."/>
            <person name="Win J."/>
            <person name="Zerillo M.M."/>
            <person name="Beakes G.W."/>
            <person name="Boore J.L."/>
            <person name="Busam D."/>
            <person name="Dumas B."/>
            <person name="Ferriera S."/>
            <person name="Fuerstenberg S.I."/>
            <person name="Gachon C.M."/>
            <person name="Gaulin E."/>
            <person name="Govers F."/>
            <person name="Grenville-Briggs L."/>
            <person name="Horner N."/>
            <person name="Hostetler J."/>
            <person name="Jiang R.H."/>
            <person name="Johnson J."/>
            <person name="Krajaejun T."/>
            <person name="Lin H."/>
            <person name="Meijer H.J."/>
            <person name="Moore B."/>
            <person name="Morris P."/>
            <person name="Phuntmart V."/>
            <person name="Puiu D."/>
            <person name="Shetty J."/>
            <person name="Stajich J.E."/>
            <person name="Tripathy S."/>
            <person name="Wawra S."/>
            <person name="van West P."/>
            <person name="Whitty B.R."/>
            <person name="Coutinho P.M."/>
            <person name="Henrissat B."/>
            <person name="Martin F."/>
            <person name="Thomas P.D."/>
            <person name="Tyler B.M."/>
            <person name="De Vries R.P."/>
            <person name="Kamoun S."/>
            <person name="Yandell M."/>
            <person name="Tisserat N."/>
            <person name="Buell C.R."/>
        </authorList>
    </citation>
    <scope>NUCLEOTIDE SEQUENCE</scope>
    <source>
        <strain evidence="7">DAOM:BR144</strain>
    </source>
</reference>
<comment type="similarity">
    <text evidence="1 5">Belongs to the DTD family.</text>
</comment>
<dbReference type="AlphaFoldDB" id="K3WUV9"/>
<keyword evidence="5" id="KW-0820">tRNA-binding</keyword>
<dbReference type="STRING" id="431595.K3WUV9"/>
<comment type="subcellular location">
    <subcellularLocation>
        <location evidence="5">Cytoplasm</location>
    </subcellularLocation>
</comment>
<sequence>MRVVLQRVTSASVRVEGEVVGQIGRGLLCLVGIGRDDTEEDAEFCCRRLLNCRIWPDAKDTPWKTSVLSNGFEVLLVSQFTLHGYFSGNKPDFHLSMAPTPAKEFFDKFCARVRAAHTADKVAEGVFGAYMEVSLVNDGPITMTIDSKEKKAAK</sequence>
<comment type="catalytic activity">
    <reaction evidence="3">
        <text>glycyl-tRNA(Ala) + H2O = tRNA(Ala) + glycine + H(+)</text>
        <dbReference type="Rhea" id="RHEA:53744"/>
        <dbReference type="Rhea" id="RHEA-COMP:9657"/>
        <dbReference type="Rhea" id="RHEA-COMP:13640"/>
        <dbReference type="ChEBI" id="CHEBI:15377"/>
        <dbReference type="ChEBI" id="CHEBI:15378"/>
        <dbReference type="ChEBI" id="CHEBI:57305"/>
        <dbReference type="ChEBI" id="CHEBI:78442"/>
        <dbReference type="ChEBI" id="CHEBI:78522"/>
        <dbReference type="EC" id="3.1.1.96"/>
    </reaction>
</comment>
<dbReference type="NCBIfam" id="TIGR00256">
    <property type="entry name" value="D-aminoacyl-tRNA deacylase"/>
    <property type="match status" value="1"/>
</dbReference>
<dbReference type="HOGENOM" id="CLU_076901_0_4_1"/>
<evidence type="ECO:0000313" key="6">
    <source>
        <dbReference type="EnsemblProtists" id="PYU1_T008756"/>
    </source>
</evidence>
<dbReference type="EMBL" id="GL376558">
    <property type="status" value="NOT_ANNOTATED_CDS"/>
    <property type="molecule type" value="Genomic_DNA"/>
</dbReference>
<evidence type="ECO:0000313" key="7">
    <source>
        <dbReference type="Proteomes" id="UP000019132"/>
    </source>
</evidence>
<reference evidence="6" key="3">
    <citation type="submission" date="2015-02" db="UniProtKB">
        <authorList>
            <consortium name="EnsemblProtists"/>
        </authorList>
    </citation>
    <scope>IDENTIFICATION</scope>
    <source>
        <strain evidence="6">DAOM BR144</strain>
    </source>
</reference>
<comment type="catalytic activity">
    <reaction evidence="4">
        <text>a D-aminoacyl-tRNA + H2O = a tRNA + a D-alpha-amino acid + H(+)</text>
        <dbReference type="Rhea" id="RHEA:13953"/>
        <dbReference type="Rhea" id="RHEA-COMP:10123"/>
        <dbReference type="Rhea" id="RHEA-COMP:10124"/>
        <dbReference type="ChEBI" id="CHEBI:15377"/>
        <dbReference type="ChEBI" id="CHEBI:15378"/>
        <dbReference type="ChEBI" id="CHEBI:59871"/>
        <dbReference type="ChEBI" id="CHEBI:78442"/>
        <dbReference type="ChEBI" id="CHEBI:79333"/>
        <dbReference type="EC" id="3.1.1.96"/>
    </reaction>
</comment>
<name>K3WUV9_GLOUD</name>
<evidence type="ECO:0000256" key="5">
    <source>
        <dbReference type="RuleBase" id="RU003470"/>
    </source>
</evidence>
<keyword evidence="7" id="KW-1185">Reference proteome</keyword>
<dbReference type="VEuPathDB" id="FungiDB:PYU1_G008738"/>
<dbReference type="EC" id="3.1.1.96" evidence="2 5"/>
<organism evidence="6 7">
    <name type="scientific">Globisporangium ultimum (strain ATCC 200006 / CBS 805.95 / DAOM BR144)</name>
    <name type="common">Pythium ultimum</name>
    <dbReference type="NCBI Taxonomy" id="431595"/>
    <lineage>
        <taxon>Eukaryota</taxon>
        <taxon>Sar</taxon>
        <taxon>Stramenopiles</taxon>
        <taxon>Oomycota</taxon>
        <taxon>Peronosporomycetes</taxon>
        <taxon>Pythiales</taxon>
        <taxon>Pythiaceae</taxon>
        <taxon>Globisporangium</taxon>
    </lineage>
</organism>
<dbReference type="FunFam" id="3.50.80.10:FF:000001">
    <property type="entry name" value="D-aminoacyl-tRNA deacylase"/>
    <property type="match status" value="1"/>
</dbReference>
<evidence type="ECO:0000256" key="4">
    <source>
        <dbReference type="ARBA" id="ARBA00048018"/>
    </source>
</evidence>
<dbReference type="GO" id="GO:0005737">
    <property type="term" value="C:cytoplasm"/>
    <property type="evidence" value="ECO:0007669"/>
    <property type="project" value="UniProtKB-SubCell"/>
</dbReference>
<dbReference type="FunCoup" id="K3WUV9">
    <property type="interactions" value="158"/>
</dbReference>